<dbReference type="SMART" id="SM00232">
    <property type="entry name" value="JAB_MPN"/>
    <property type="match status" value="1"/>
</dbReference>
<dbReference type="Gene3D" id="1.20.58.80">
    <property type="entry name" value="Phosphotransferase system, lactose/cellobiose-type IIA subunit"/>
    <property type="match status" value="1"/>
</dbReference>
<reference evidence="12 13" key="1">
    <citation type="journal article" date="2016" name="Genome Biol. Evol.">
        <title>Divergent and convergent evolution of fungal pathogenicity.</title>
        <authorList>
            <person name="Shang Y."/>
            <person name="Xiao G."/>
            <person name="Zheng P."/>
            <person name="Cen K."/>
            <person name="Zhan S."/>
            <person name="Wang C."/>
        </authorList>
    </citation>
    <scope>NUCLEOTIDE SEQUENCE [LARGE SCALE GENOMIC DNA]</scope>
    <source>
        <strain evidence="12 13">ARSEF 7405</strain>
    </source>
</reference>
<dbReference type="AlphaFoldDB" id="A0A167YXI7"/>
<dbReference type="GO" id="GO:0070530">
    <property type="term" value="F:K63-linked polyubiquitin modification-dependent protein binding"/>
    <property type="evidence" value="ECO:0007669"/>
    <property type="project" value="EnsemblFungi"/>
</dbReference>
<evidence type="ECO:0000256" key="2">
    <source>
        <dbReference type="ARBA" id="ARBA00010981"/>
    </source>
</evidence>
<evidence type="ECO:0000256" key="7">
    <source>
        <dbReference type="ARBA" id="ARBA00022833"/>
    </source>
</evidence>
<feature type="coiled-coil region" evidence="9">
    <location>
        <begin position="70"/>
        <end position="128"/>
    </location>
</feature>
<evidence type="ECO:0000256" key="4">
    <source>
        <dbReference type="ARBA" id="ARBA00022723"/>
    </source>
</evidence>
<name>A0A167YXI7_9EURO</name>
<keyword evidence="8" id="KW-0482">Metalloprotease</keyword>
<evidence type="ECO:0000256" key="3">
    <source>
        <dbReference type="ARBA" id="ARBA00022670"/>
    </source>
</evidence>
<organism evidence="12 13">
    <name type="scientific">Ascosphaera apis ARSEF 7405</name>
    <dbReference type="NCBI Taxonomy" id="392613"/>
    <lineage>
        <taxon>Eukaryota</taxon>
        <taxon>Fungi</taxon>
        <taxon>Dikarya</taxon>
        <taxon>Ascomycota</taxon>
        <taxon>Pezizomycotina</taxon>
        <taxon>Eurotiomycetes</taxon>
        <taxon>Eurotiomycetidae</taxon>
        <taxon>Onygenales</taxon>
        <taxon>Ascosphaeraceae</taxon>
        <taxon>Ascosphaera</taxon>
    </lineage>
</organism>
<dbReference type="Proteomes" id="UP000242877">
    <property type="component" value="Unassembled WGS sequence"/>
</dbReference>
<evidence type="ECO:0000256" key="8">
    <source>
        <dbReference type="ARBA" id="ARBA00023049"/>
    </source>
</evidence>
<dbReference type="VEuPathDB" id="FungiDB:AAP_03103"/>
<dbReference type="PANTHER" id="PTHR12947:SF13">
    <property type="entry name" value="FI19924P1"/>
    <property type="match status" value="1"/>
</dbReference>
<evidence type="ECO:0000256" key="9">
    <source>
        <dbReference type="SAM" id="Coils"/>
    </source>
</evidence>
<sequence>MAPRSVEEITRQAGDFQFDARIPIKYWFRTAGTLIKEANIYEYEGNDQQAFLLLFRHAQLVLIHLTSHPEAKLEANKKILRRLQNEVKQNLAKMESMKPRITKTYERYREVMRQREQNRNELQKQKNIALPEDLLDDSVDMPGAAHFLEPAENKELAVQLAQREFHRRTALKTQSPGRRTSGGEDLSTSIQRLGERIQYQRRDQYGDKRSISQQVRAEPALASQGPALKYNYPSVPSRQNRLDPSQYLVPLKPITPSNNEVRIAPPLPAKITEVTQAQEAEAPPPIPSKVPHPEPAPEKGPSPNEYVFKSSAALEGGDPLRSVFISPEVRRHFIKIAASNTSRNLETCGILCGSLVSNAFFISRLIIPEQQATSDTCEMVNESAVFDYCDADDLIVIGWIHTHPTQTCFMSSRDLHTHSGFQVMLKESIAIVCAPSQHPDHGFFRLTSPPGLQHVLSCTQPGIFHPHSVTNLYTDALRPAGHVYEAMGLDFEVVDLRP</sequence>
<evidence type="ECO:0000259" key="11">
    <source>
        <dbReference type="PROSITE" id="PS50249"/>
    </source>
</evidence>
<keyword evidence="5" id="KW-0833">Ubl conjugation pathway</keyword>
<dbReference type="OrthoDB" id="3640at2759"/>
<dbReference type="CDD" id="cd08066">
    <property type="entry name" value="MPN_AMSH_like"/>
    <property type="match status" value="1"/>
</dbReference>
<keyword evidence="4" id="KW-0479">Metal-binding</keyword>
<keyword evidence="9" id="KW-0175">Coiled coil</keyword>
<dbReference type="GO" id="GO:0005768">
    <property type="term" value="C:endosome"/>
    <property type="evidence" value="ECO:0007669"/>
    <property type="project" value="TreeGrafter"/>
</dbReference>
<dbReference type="InterPro" id="IPR044098">
    <property type="entry name" value="STAMBP/STALP-like_MPN"/>
</dbReference>
<dbReference type="Pfam" id="PF08969">
    <property type="entry name" value="USP8_dimer"/>
    <property type="match status" value="1"/>
</dbReference>
<feature type="compositionally biased region" description="Basic and acidic residues" evidence="10">
    <location>
        <begin position="193"/>
        <end position="210"/>
    </location>
</feature>
<dbReference type="EMBL" id="AZGZ01000012">
    <property type="protein sequence ID" value="KZZ91884.1"/>
    <property type="molecule type" value="Genomic_DNA"/>
</dbReference>
<feature type="region of interest" description="Disordered" evidence="10">
    <location>
        <begin position="167"/>
        <end position="241"/>
    </location>
</feature>
<evidence type="ECO:0000256" key="1">
    <source>
        <dbReference type="ARBA" id="ARBA00001947"/>
    </source>
</evidence>
<evidence type="ECO:0000313" key="13">
    <source>
        <dbReference type="Proteomes" id="UP000242877"/>
    </source>
</evidence>
<keyword evidence="3" id="KW-0645">Protease</keyword>
<dbReference type="GO" id="GO:0008270">
    <property type="term" value="F:zinc ion binding"/>
    <property type="evidence" value="ECO:0007669"/>
    <property type="project" value="EnsemblFungi"/>
</dbReference>
<feature type="domain" description="MPN" evidence="11">
    <location>
        <begin position="323"/>
        <end position="452"/>
    </location>
</feature>
<dbReference type="SUPFAM" id="SSF102712">
    <property type="entry name" value="JAB1/MPN domain"/>
    <property type="match status" value="1"/>
</dbReference>
<dbReference type="InterPro" id="IPR015063">
    <property type="entry name" value="USP8_dimer"/>
</dbReference>
<gene>
    <name evidence="12" type="ORF">AAP_03103</name>
</gene>
<dbReference type="GO" id="GO:0140492">
    <property type="term" value="F:metal-dependent deubiquitinase activity"/>
    <property type="evidence" value="ECO:0007669"/>
    <property type="project" value="EnsemblFungi"/>
</dbReference>
<dbReference type="Pfam" id="PF01398">
    <property type="entry name" value="JAB"/>
    <property type="match status" value="1"/>
</dbReference>
<dbReference type="GO" id="GO:0120113">
    <property type="term" value="P:cytoplasm to vacuole targeting by the NVT pathway"/>
    <property type="evidence" value="ECO:0007669"/>
    <property type="project" value="EnsemblFungi"/>
</dbReference>
<comment type="cofactor">
    <cofactor evidence="1">
        <name>Zn(2+)</name>
        <dbReference type="ChEBI" id="CHEBI:29105"/>
    </cofactor>
</comment>
<dbReference type="PROSITE" id="PS50249">
    <property type="entry name" value="MPN"/>
    <property type="match status" value="1"/>
</dbReference>
<comment type="similarity">
    <text evidence="2">Belongs to the peptidase M67C family.</text>
</comment>
<dbReference type="GO" id="GO:0070536">
    <property type="term" value="P:protein K63-linked deubiquitination"/>
    <property type="evidence" value="ECO:0007669"/>
    <property type="project" value="InterPro"/>
</dbReference>
<dbReference type="InterPro" id="IPR000555">
    <property type="entry name" value="JAMM/MPN+_dom"/>
</dbReference>
<dbReference type="FunFam" id="3.40.140.10:FF:000033">
    <property type="entry name" value="AMSH-like protease sst2"/>
    <property type="match status" value="1"/>
</dbReference>
<dbReference type="SUPFAM" id="SSF140856">
    <property type="entry name" value="USP8 N-terminal domain-like"/>
    <property type="match status" value="1"/>
</dbReference>
<dbReference type="Gene3D" id="3.40.140.10">
    <property type="entry name" value="Cytidine Deaminase, domain 2"/>
    <property type="match status" value="1"/>
</dbReference>
<evidence type="ECO:0000256" key="10">
    <source>
        <dbReference type="SAM" id="MobiDB-lite"/>
    </source>
</evidence>
<dbReference type="InterPro" id="IPR037518">
    <property type="entry name" value="MPN"/>
</dbReference>
<feature type="region of interest" description="Disordered" evidence="10">
    <location>
        <begin position="275"/>
        <end position="306"/>
    </location>
</feature>
<dbReference type="GO" id="GO:0061578">
    <property type="term" value="F:K63-linked deubiquitinase activity"/>
    <property type="evidence" value="ECO:0007669"/>
    <property type="project" value="EnsemblFungi"/>
</dbReference>
<dbReference type="GO" id="GO:0043130">
    <property type="term" value="F:ubiquitin binding"/>
    <property type="evidence" value="ECO:0007669"/>
    <property type="project" value="EnsemblFungi"/>
</dbReference>
<proteinExistence type="inferred from homology"/>
<evidence type="ECO:0000256" key="5">
    <source>
        <dbReference type="ARBA" id="ARBA00022786"/>
    </source>
</evidence>
<dbReference type="PANTHER" id="PTHR12947">
    <property type="entry name" value="AMSH-LIKE PROTEASE"/>
    <property type="match status" value="1"/>
</dbReference>
<accession>A0A167YXI7</accession>
<keyword evidence="6" id="KW-0378">Hydrolase</keyword>
<evidence type="ECO:0000256" key="6">
    <source>
        <dbReference type="ARBA" id="ARBA00022801"/>
    </source>
</evidence>
<keyword evidence="13" id="KW-1185">Reference proteome</keyword>
<dbReference type="GO" id="GO:0043328">
    <property type="term" value="P:protein transport to vacuole involved in ubiquitin-dependent protein catabolic process via the multivesicular body sorting pathway"/>
    <property type="evidence" value="ECO:0007669"/>
    <property type="project" value="EnsemblFungi"/>
</dbReference>
<comment type="caution">
    <text evidence="12">The sequence shown here is derived from an EMBL/GenBank/DDBJ whole genome shotgun (WGS) entry which is preliminary data.</text>
</comment>
<evidence type="ECO:0000313" key="12">
    <source>
        <dbReference type="EMBL" id="KZZ91884.1"/>
    </source>
</evidence>
<protein>
    <submittedName>
        <fullName evidence="12">Endosome-associated ubiquitin isopeptidase</fullName>
    </submittedName>
</protein>
<dbReference type="GO" id="GO:0016020">
    <property type="term" value="C:membrane"/>
    <property type="evidence" value="ECO:0007669"/>
    <property type="project" value="TreeGrafter"/>
</dbReference>
<keyword evidence="7" id="KW-0862">Zinc</keyword>